<proteinExistence type="predicted"/>
<dbReference type="SMART" id="SM00052">
    <property type="entry name" value="EAL"/>
    <property type="match status" value="1"/>
</dbReference>
<evidence type="ECO:0000256" key="10">
    <source>
        <dbReference type="SAM" id="Phobius"/>
    </source>
</evidence>
<name>W1F511_ECOLX</name>
<keyword evidence="4" id="KW-0973">c-di-GMP</keyword>
<keyword evidence="5 10" id="KW-0812">Transmembrane</keyword>
<keyword evidence="3" id="KW-1003">Cell membrane</keyword>
<keyword evidence="7 10" id="KW-1133">Transmembrane helix</keyword>
<keyword evidence="8 10" id="KW-0472">Membrane</keyword>
<protein>
    <recommendedName>
        <fullName evidence="2">cyclic-guanylate-specific phosphodiesterase</fullName>
        <ecNumber evidence="2">3.1.4.52</ecNumber>
    </recommendedName>
</protein>
<evidence type="ECO:0000313" key="12">
    <source>
        <dbReference type="EMBL" id="CDL28758.1"/>
    </source>
</evidence>
<dbReference type="PROSITE" id="PS50883">
    <property type="entry name" value="EAL"/>
    <property type="match status" value="1"/>
</dbReference>
<dbReference type="Proteomes" id="UP000019199">
    <property type="component" value="Unassembled WGS sequence"/>
</dbReference>
<feature type="domain" description="EAL" evidence="11">
    <location>
        <begin position="268"/>
        <end position="377"/>
    </location>
</feature>
<dbReference type="CDD" id="cd01948">
    <property type="entry name" value="EAL"/>
    <property type="match status" value="1"/>
</dbReference>
<evidence type="ECO:0000313" key="13">
    <source>
        <dbReference type="Proteomes" id="UP000019199"/>
    </source>
</evidence>
<evidence type="ECO:0000256" key="6">
    <source>
        <dbReference type="ARBA" id="ARBA00022801"/>
    </source>
</evidence>
<evidence type="ECO:0000256" key="9">
    <source>
        <dbReference type="ARBA" id="ARBA00034290"/>
    </source>
</evidence>
<keyword evidence="6" id="KW-0378">Hydrolase</keyword>
<dbReference type="EC" id="3.1.4.52" evidence="2"/>
<comment type="caution">
    <text evidence="12">The sequence shown here is derived from an EMBL/GenBank/DDBJ whole genome shotgun (WGS) entry which is preliminary data.</text>
</comment>
<evidence type="ECO:0000259" key="11">
    <source>
        <dbReference type="PROSITE" id="PS50883"/>
    </source>
</evidence>
<accession>W1F511</accession>
<evidence type="ECO:0000256" key="4">
    <source>
        <dbReference type="ARBA" id="ARBA00022636"/>
    </source>
</evidence>
<dbReference type="PANTHER" id="PTHR33121:SF81">
    <property type="entry name" value="CYCLIC DI-GMP PHOSPHODIESTERASE PDEB-RELATED"/>
    <property type="match status" value="1"/>
</dbReference>
<dbReference type="EMBL" id="CBWN010000135">
    <property type="protein sequence ID" value="CDL28758.1"/>
    <property type="molecule type" value="Genomic_DNA"/>
</dbReference>
<evidence type="ECO:0000256" key="2">
    <source>
        <dbReference type="ARBA" id="ARBA00012282"/>
    </source>
</evidence>
<evidence type="ECO:0000256" key="5">
    <source>
        <dbReference type="ARBA" id="ARBA00022692"/>
    </source>
</evidence>
<dbReference type="SUPFAM" id="SSF141868">
    <property type="entry name" value="EAL domain-like"/>
    <property type="match status" value="1"/>
</dbReference>
<comment type="catalytic activity">
    <reaction evidence="9">
        <text>3',3'-c-di-GMP + H2O = 5'-phosphoguanylyl(3'-&gt;5')guanosine + H(+)</text>
        <dbReference type="Rhea" id="RHEA:24902"/>
        <dbReference type="ChEBI" id="CHEBI:15377"/>
        <dbReference type="ChEBI" id="CHEBI:15378"/>
        <dbReference type="ChEBI" id="CHEBI:58754"/>
        <dbReference type="ChEBI" id="CHEBI:58805"/>
        <dbReference type="EC" id="3.1.4.52"/>
    </reaction>
</comment>
<dbReference type="InterPro" id="IPR001633">
    <property type="entry name" value="EAL_dom"/>
</dbReference>
<evidence type="ECO:0000256" key="3">
    <source>
        <dbReference type="ARBA" id="ARBA00022475"/>
    </source>
</evidence>
<dbReference type="Gene3D" id="3.20.20.450">
    <property type="entry name" value="EAL domain"/>
    <property type="match status" value="1"/>
</dbReference>
<feature type="transmembrane region" description="Helical" evidence="10">
    <location>
        <begin position="243"/>
        <end position="265"/>
    </location>
</feature>
<organism evidence="12 13">
    <name type="scientific">Escherichia coli ISC7</name>
    <dbReference type="NCBI Taxonomy" id="1432555"/>
    <lineage>
        <taxon>Bacteria</taxon>
        <taxon>Pseudomonadati</taxon>
        <taxon>Pseudomonadota</taxon>
        <taxon>Gammaproteobacteria</taxon>
        <taxon>Enterobacterales</taxon>
        <taxon>Enterobacteriaceae</taxon>
        <taxon>Escherichia</taxon>
    </lineage>
</organism>
<dbReference type="Pfam" id="PF00563">
    <property type="entry name" value="EAL"/>
    <property type="match status" value="1"/>
</dbReference>
<dbReference type="InterPro" id="IPR024744">
    <property type="entry name" value="CSS-motif_dom"/>
</dbReference>
<dbReference type="GO" id="GO:0005886">
    <property type="term" value="C:plasma membrane"/>
    <property type="evidence" value="ECO:0007669"/>
    <property type="project" value="UniProtKB-SubCell"/>
</dbReference>
<dbReference type="PANTHER" id="PTHR33121">
    <property type="entry name" value="CYCLIC DI-GMP PHOSPHODIESTERASE PDEF"/>
    <property type="match status" value="1"/>
</dbReference>
<dbReference type="Pfam" id="PF12792">
    <property type="entry name" value="CSS-motif"/>
    <property type="match status" value="1"/>
</dbReference>
<evidence type="ECO:0000256" key="1">
    <source>
        <dbReference type="ARBA" id="ARBA00004651"/>
    </source>
</evidence>
<evidence type="ECO:0000256" key="8">
    <source>
        <dbReference type="ARBA" id="ARBA00023136"/>
    </source>
</evidence>
<sequence length="377" mass="42395">MRTRHLVGLISGVLILSVLLPVGLSIWLAHQQVETSFIEELDTYSSRVAIRANKVATQGKDALQELERWQGAACSEAHLMEMRRVSYSYRYIQEVVYIDNNVPQCSSLEHESPPDTFPEPGKISKDGYRVWLTSHNDLGIIRYMVAMGTAHYVVMIDPASFIDVIPYSSWQIDAAIIGNAHNVVITSSDEIAQGIITRLQKTPGEHIENNGIIYDILPFPEMNISIITWASTKMLQKGWHRQVFIWLPLGLVIGLLAAMFVLRILRRIQSPHHRLQDAIENRDICVHYQPIVSLANGKIVGAEALARWPQTDGSWLSPDSFIPLAQQTGLSEPLTLLIIRSVFEDMGDWLRQHPQQHISINLESTVLTSEKNPAIAA</sequence>
<dbReference type="InterPro" id="IPR035919">
    <property type="entry name" value="EAL_sf"/>
</dbReference>
<evidence type="ECO:0000256" key="7">
    <source>
        <dbReference type="ARBA" id="ARBA00022989"/>
    </source>
</evidence>
<dbReference type="InterPro" id="IPR050706">
    <property type="entry name" value="Cyclic-di-GMP_PDE-like"/>
</dbReference>
<reference evidence="12 13" key="1">
    <citation type="submission" date="2013-10" db="EMBL/GenBank/DDBJ databases">
        <title>Antibiotic resistance diversity of beta-lactamase producers in the General Hospital Vienna.</title>
        <authorList>
            <person name="Barisic I."/>
            <person name="Mitteregger D."/>
            <person name="Hirschl A.M."/>
            <person name="Noehammer C."/>
            <person name="Wiesinger-Mayr H."/>
        </authorList>
    </citation>
    <scope>NUCLEOTIDE SEQUENCE [LARGE SCALE GENOMIC DNA]</scope>
    <source>
        <strain evidence="12 13">ISC7</strain>
    </source>
</reference>
<comment type="subcellular location">
    <subcellularLocation>
        <location evidence="1">Cell membrane</location>
        <topology evidence="1">Multi-pass membrane protein</topology>
    </subcellularLocation>
</comment>
<dbReference type="GO" id="GO:0071111">
    <property type="term" value="F:cyclic-guanylate-specific phosphodiesterase activity"/>
    <property type="evidence" value="ECO:0007669"/>
    <property type="project" value="UniProtKB-EC"/>
</dbReference>
<dbReference type="AlphaFoldDB" id="W1F511"/>